<name>A0A6J4PSF1_9ACTN</name>
<organism evidence="2">
    <name type="scientific">uncultured Rubrobacteraceae bacterium</name>
    <dbReference type="NCBI Taxonomy" id="349277"/>
    <lineage>
        <taxon>Bacteria</taxon>
        <taxon>Bacillati</taxon>
        <taxon>Actinomycetota</taxon>
        <taxon>Rubrobacteria</taxon>
        <taxon>Rubrobacterales</taxon>
        <taxon>Rubrobacteraceae</taxon>
        <taxon>environmental samples</taxon>
    </lineage>
</organism>
<dbReference type="AlphaFoldDB" id="A0A6J4PSF1"/>
<feature type="compositionally biased region" description="Basic and acidic residues" evidence="1">
    <location>
        <begin position="271"/>
        <end position="320"/>
    </location>
</feature>
<protein>
    <submittedName>
        <fullName evidence="2">Uncharacterized protein</fullName>
    </submittedName>
</protein>
<proteinExistence type="predicted"/>
<reference evidence="2" key="1">
    <citation type="submission" date="2020-02" db="EMBL/GenBank/DDBJ databases">
        <authorList>
            <person name="Meier V. D."/>
        </authorList>
    </citation>
    <scope>NUCLEOTIDE SEQUENCE</scope>
    <source>
        <strain evidence="2">AVDCRST_MAG80</strain>
    </source>
</reference>
<evidence type="ECO:0000313" key="2">
    <source>
        <dbReference type="EMBL" id="CAA9422674.1"/>
    </source>
</evidence>
<sequence>MVDLAAGGALEAAAWKVRNLDDFEARLERAARRIGELAGVHETAALVIYEAALTKSGRPLEEVRRLVREFEATFEDPEERLTIPRTSGIMNVEGDEWFFGDEGLRTLTGQLLGQFQHRVAQYNYVDEPEVLRRWAESYDTRLFIRRRIHETEPIAGVISGVDLPLIQYLRVAAGGDTLVPSPKISRVLVTLGVLDEGETGDDYVVLAAAESLALRLELPAPVVGEMLHDLGLEDRLEFPEPPPEATDEEAGEAAEAEEVSEAGGEYGTGGTDREAVRPDPDERAKRQAARRDPDRGEEPTRVQDPQAKDAPDVREEEGGKRPTPAPPEDEPPESAPGTQDKGT</sequence>
<accession>A0A6J4PSF1</accession>
<feature type="compositionally biased region" description="Acidic residues" evidence="1">
    <location>
        <begin position="245"/>
        <end position="260"/>
    </location>
</feature>
<feature type="region of interest" description="Disordered" evidence="1">
    <location>
        <begin position="235"/>
        <end position="343"/>
    </location>
</feature>
<dbReference type="EMBL" id="CADCVC010000003">
    <property type="protein sequence ID" value="CAA9422674.1"/>
    <property type="molecule type" value="Genomic_DNA"/>
</dbReference>
<gene>
    <name evidence="2" type="ORF">AVDCRST_MAG80-47</name>
</gene>
<evidence type="ECO:0000256" key="1">
    <source>
        <dbReference type="SAM" id="MobiDB-lite"/>
    </source>
</evidence>